<organism evidence="1 2">
    <name type="scientific">Aspergillus felis</name>
    <dbReference type="NCBI Taxonomy" id="1287682"/>
    <lineage>
        <taxon>Eukaryota</taxon>
        <taxon>Fungi</taxon>
        <taxon>Dikarya</taxon>
        <taxon>Ascomycota</taxon>
        <taxon>Pezizomycotina</taxon>
        <taxon>Eurotiomycetes</taxon>
        <taxon>Eurotiomycetidae</taxon>
        <taxon>Eurotiales</taxon>
        <taxon>Aspergillaceae</taxon>
        <taxon>Aspergillus</taxon>
        <taxon>Aspergillus subgen. Fumigati</taxon>
    </lineage>
</organism>
<reference evidence="1" key="1">
    <citation type="submission" date="2020-06" db="EMBL/GenBank/DDBJ databases">
        <title>Draft genome sequences of strains closely related to Aspergillus parafelis and Aspergillus hiratsukae.</title>
        <authorList>
            <person name="Dos Santos R.A.C."/>
            <person name="Rivero-Menendez O."/>
            <person name="Steenwyk J.L."/>
            <person name="Mead M.E."/>
            <person name="Goldman G.H."/>
            <person name="Alastruey-Izquierdo A."/>
            <person name="Rokas A."/>
        </authorList>
    </citation>
    <scope>NUCLEOTIDE SEQUENCE</scope>
    <source>
        <strain evidence="1">CNM-CM5623</strain>
    </source>
</reference>
<evidence type="ECO:0000313" key="2">
    <source>
        <dbReference type="Proteomes" id="UP000654922"/>
    </source>
</evidence>
<accession>A0A8H6UUU4</accession>
<name>A0A8H6UUU4_9EURO</name>
<evidence type="ECO:0000313" key="1">
    <source>
        <dbReference type="EMBL" id="KAF7165044.1"/>
    </source>
</evidence>
<proteinExistence type="predicted"/>
<sequence>MAAPHRSTSPCLSRLRAINDRVDRLRSVIEDKLTLLEDKTHELRRVDRQLTEVEVSERRRQIQTEREKLAAVMDVFGDMLNQMLHALDLDEEEVYCVEYLYA</sequence>
<dbReference type="EMBL" id="JACBAE010001323">
    <property type="protein sequence ID" value="KAF7165044.1"/>
    <property type="molecule type" value="Genomic_DNA"/>
</dbReference>
<comment type="caution">
    <text evidence="1">The sequence shown here is derived from an EMBL/GenBank/DDBJ whole genome shotgun (WGS) entry which is preliminary data.</text>
</comment>
<dbReference type="Proteomes" id="UP000654922">
    <property type="component" value="Unassembled WGS sequence"/>
</dbReference>
<dbReference type="AlphaFoldDB" id="A0A8H6UUU4"/>
<gene>
    <name evidence="1" type="ORF">CNMCM5623_009396</name>
</gene>
<dbReference type="OrthoDB" id="10387559at2759"/>
<protein>
    <submittedName>
        <fullName evidence="1">Uncharacterized protein</fullName>
    </submittedName>
</protein>